<dbReference type="AlphaFoldDB" id="A0AB34FY37"/>
<name>A0AB34FY37_9HYPO</name>
<feature type="region of interest" description="Disordered" evidence="1">
    <location>
        <begin position="743"/>
        <end position="765"/>
    </location>
</feature>
<dbReference type="InterPro" id="IPR007483">
    <property type="entry name" value="Hamartin"/>
</dbReference>
<evidence type="ECO:0000313" key="3">
    <source>
        <dbReference type="Proteomes" id="UP001163105"/>
    </source>
</evidence>
<feature type="compositionally biased region" description="Polar residues" evidence="1">
    <location>
        <begin position="542"/>
        <end position="553"/>
    </location>
</feature>
<evidence type="ECO:0000256" key="1">
    <source>
        <dbReference type="SAM" id="MobiDB-lite"/>
    </source>
</evidence>
<dbReference type="Pfam" id="PF04388">
    <property type="entry name" value="Hamartin"/>
    <property type="match status" value="1"/>
</dbReference>
<protein>
    <submittedName>
        <fullName evidence="2">Hamartin</fullName>
    </submittedName>
</protein>
<sequence>MQLAKAIHAFIPNPTLPLPDSLVETIAAYLHRHERYDEAASDRLQEELVSTYEKHVKGVPSASGPWIGILRRLLPVLQTPERVLPWFDSYKGLLDRTGLDRLVVDETVAALMDLVMFMDEYHVRSGGDAATNPIIDRLFSIWITRFYPELVEEDTSHEYNERMVRDALKSFGKKRPKVLFWTSREFFTSINTCFVEKQYRKATLRFLCDFLQDHPPHLHQILHTSLFGNLLKCLLHDTSTTVISSALTILIMLLPHMPSSLVPHLPTLFNIYARLLFWDRERIHSLEGQPNESDQPGDWDMCAYNPETDDFSVAQLSNYYTILYGLYPINFMDYIRKPQRYLRHANITNSDDVEIQPTEIRHRSERFRRCHLLHPNFYTLTIDSEKTDFGRWIKSEAAEVVVECMSLCMTTGLYDTPDADAPPPMPGSVGTVGHEAADKERSDSALLSGSIIRTDNWRNSQMTSTDSDSSHRTASMVIRRVSQSSQPSSRHVADESVPKPSGTDSPTIPAQLTQSPSHSQLQDMLHSNKVIKSSLHQSLANDSVPSLSLSHQESTADKSTAPPSTTVVPPSVSSPMSSMDLGTQVVHLQRRVLVLENDLSFERYVKQQHMAHIGELRRKLVIEAASEAETQNLIMMNRNLKSRFEEAKKGEMQVRKESEKSRAMAKKWEADLAGKLKNLRDESKKATTELGALRRELDECKAECEKLRKLVCEGEVKELNWKQNMQSVDIERTEMERLRSQVEELTKSDRDHQAREVERKAAVSSATAAEAQAELTRLKLAAQEQDAGRARLLFESQVKELKKQLAEAQEERERPGANSNLTVEGALAASRAKQAEQERQYDLLMRKYTALQSSLLDMQSEMMASPPSTRGQESQAAAGDYLSMSASPVMIKSRPHRSTSNADATGHNPTPPLGSLSGTPVSAELERRASTPQVGEASGSGALSNSPGEQRHFGSKSTAESHHVRHEGGETDWSTGGFHSRMRKESRDKGKDDGGSSSGKPKKEKKSSGLRGIRGFV</sequence>
<feature type="region of interest" description="Disordered" evidence="1">
    <location>
        <begin position="418"/>
        <end position="452"/>
    </location>
</feature>
<dbReference type="GO" id="GO:0032007">
    <property type="term" value="P:negative regulation of TOR signaling"/>
    <property type="evidence" value="ECO:0007669"/>
    <property type="project" value="TreeGrafter"/>
</dbReference>
<dbReference type="GO" id="GO:0033596">
    <property type="term" value="C:TSC1-TSC2 complex"/>
    <property type="evidence" value="ECO:0007669"/>
    <property type="project" value="TreeGrafter"/>
</dbReference>
<dbReference type="EMBL" id="JAQHRD010000002">
    <property type="protein sequence ID" value="KAJ6444313.1"/>
    <property type="molecule type" value="Genomic_DNA"/>
</dbReference>
<feature type="compositionally biased region" description="Basic and acidic residues" evidence="1">
    <location>
        <begin position="983"/>
        <end position="994"/>
    </location>
</feature>
<organism evidence="2 3">
    <name type="scientific">Purpureocillium lavendulum</name>
    <dbReference type="NCBI Taxonomy" id="1247861"/>
    <lineage>
        <taxon>Eukaryota</taxon>
        <taxon>Fungi</taxon>
        <taxon>Dikarya</taxon>
        <taxon>Ascomycota</taxon>
        <taxon>Pezizomycotina</taxon>
        <taxon>Sordariomycetes</taxon>
        <taxon>Hypocreomycetidae</taxon>
        <taxon>Hypocreales</taxon>
        <taxon>Ophiocordycipitaceae</taxon>
        <taxon>Purpureocillium</taxon>
    </lineage>
</organism>
<dbReference type="SUPFAM" id="SSF48371">
    <property type="entry name" value="ARM repeat"/>
    <property type="match status" value="1"/>
</dbReference>
<keyword evidence="3" id="KW-1185">Reference proteome</keyword>
<feature type="compositionally biased region" description="Basic and acidic residues" evidence="1">
    <location>
        <begin position="743"/>
        <end position="761"/>
    </location>
</feature>
<evidence type="ECO:0000313" key="2">
    <source>
        <dbReference type="EMBL" id="KAJ6444313.1"/>
    </source>
</evidence>
<feature type="compositionally biased region" description="Basic and acidic residues" evidence="1">
    <location>
        <begin position="959"/>
        <end position="969"/>
    </location>
</feature>
<feature type="region of interest" description="Disordered" evidence="1">
    <location>
        <begin position="479"/>
        <end position="521"/>
    </location>
</feature>
<dbReference type="PANTHER" id="PTHR15154:SF2">
    <property type="entry name" value="HAMARTIN"/>
    <property type="match status" value="1"/>
</dbReference>
<dbReference type="PANTHER" id="PTHR15154">
    <property type="entry name" value="HAMARTIN"/>
    <property type="match status" value="1"/>
</dbReference>
<feature type="compositionally biased region" description="Low complexity" evidence="1">
    <location>
        <begin position="559"/>
        <end position="578"/>
    </location>
</feature>
<feature type="region of interest" description="Disordered" evidence="1">
    <location>
        <begin position="542"/>
        <end position="578"/>
    </location>
</feature>
<dbReference type="GO" id="GO:0051726">
    <property type="term" value="P:regulation of cell cycle"/>
    <property type="evidence" value="ECO:0007669"/>
    <property type="project" value="TreeGrafter"/>
</dbReference>
<feature type="region of interest" description="Disordered" evidence="1">
    <location>
        <begin position="805"/>
        <end position="825"/>
    </location>
</feature>
<reference evidence="2" key="1">
    <citation type="submission" date="2023-01" db="EMBL/GenBank/DDBJ databases">
        <title>The growth and conidiation of Purpureocillium lavendulum are regulated by nitrogen source and histone H3K14 acetylation.</title>
        <authorList>
            <person name="Tang P."/>
            <person name="Han J."/>
            <person name="Zhang C."/>
            <person name="Tang P."/>
            <person name="Qi F."/>
            <person name="Zhang K."/>
            <person name="Liang L."/>
        </authorList>
    </citation>
    <scope>NUCLEOTIDE SEQUENCE</scope>
    <source>
        <strain evidence="2">YMF1.00683</strain>
    </source>
</reference>
<feature type="compositionally biased region" description="Polar residues" evidence="1">
    <location>
        <begin position="502"/>
        <end position="521"/>
    </location>
</feature>
<feature type="region of interest" description="Disordered" evidence="1">
    <location>
        <begin position="892"/>
        <end position="1017"/>
    </location>
</feature>
<gene>
    <name evidence="2" type="ORF">O9K51_02707</name>
</gene>
<feature type="compositionally biased region" description="Basic and acidic residues" evidence="1">
    <location>
        <begin position="805"/>
        <end position="815"/>
    </location>
</feature>
<proteinExistence type="predicted"/>
<comment type="caution">
    <text evidence="2">The sequence shown here is derived from an EMBL/GenBank/DDBJ whole genome shotgun (WGS) entry which is preliminary data.</text>
</comment>
<dbReference type="Proteomes" id="UP001163105">
    <property type="component" value="Unassembled WGS sequence"/>
</dbReference>
<dbReference type="InterPro" id="IPR016024">
    <property type="entry name" value="ARM-type_fold"/>
</dbReference>
<accession>A0AB34FY37</accession>